<evidence type="ECO:0000256" key="3">
    <source>
        <dbReference type="ARBA" id="ARBA00022692"/>
    </source>
</evidence>
<dbReference type="GO" id="GO:0005886">
    <property type="term" value="C:plasma membrane"/>
    <property type="evidence" value="ECO:0007669"/>
    <property type="project" value="UniProtKB-SubCell"/>
</dbReference>
<keyword evidence="3 6" id="KW-0812">Transmembrane</keyword>
<feature type="transmembrane region" description="Helical" evidence="6">
    <location>
        <begin position="12"/>
        <end position="33"/>
    </location>
</feature>
<dbReference type="InterPro" id="IPR002797">
    <property type="entry name" value="Polysacc_synth"/>
</dbReference>
<comment type="subcellular location">
    <subcellularLocation>
        <location evidence="1">Cell membrane</location>
        <topology evidence="1">Multi-pass membrane protein</topology>
    </subcellularLocation>
</comment>
<proteinExistence type="predicted"/>
<evidence type="ECO:0000313" key="7">
    <source>
        <dbReference type="EMBL" id="MBK9982207.1"/>
    </source>
</evidence>
<feature type="transmembrane region" description="Helical" evidence="6">
    <location>
        <begin position="80"/>
        <end position="103"/>
    </location>
</feature>
<dbReference type="InterPro" id="IPR050833">
    <property type="entry name" value="Poly_Biosynth_Transport"/>
</dbReference>
<dbReference type="PANTHER" id="PTHR30250">
    <property type="entry name" value="PST FAMILY PREDICTED COLANIC ACID TRANSPORTER"/>
    <property type="match status" value="1"/>
</dbReference>
<accession>A0A9D7SUP5</accession>
<evidence type="ECO:0000256" key="5">
    <source>
        <dbReference type="ARBA" id="ARBA00023136"/>
    </source>
</evidence>
<dbReference type="PANTHER" id="PTHR30250:SF11">
    <property type="entry name" value="O-ANTIGEN TRANSPORTER-RELATED"/>
    <property type="match status" value="1"/>
</dbReference>
<dbReference type="EMBL" id="JADKGY010000005">
    <property type="protein sequence ID" value="MBK9982207.1"/>
    <property type="molecule type" value="Genomic_DNA"/>
</dbReference>
<feature type="transmembrane region" description="Helical" evidence="6">
    <location>
        <begin position="390"/>
        <end position="410"/>
    </location>
</feature>
<feature type="transmembrane region" description="Helical" evidence="6">
    <location>
        <begin position="45"/>
        <end position="68"/>
    </location>
</feature>
<evidence type="ECO:0000313" key="8">
    <source>
        <dbReference type="Proteomes" id="UP000808337"/>
    </source>
</evidence>
<keyword evidence="2" id="KW-1003">Cell membrane</keyword>
<dbReference type="Proteomes" id="UP000808337">
    <property type="component" value="Unassembled WGS sequence"/>
</dbReference>
<feature type="transmembrane region" description="Helical" evidence="6">
    <location>
        <begin position="365"/>
        <end position="384"/>
    </location>
</feature>
<dbReference type="AlphaFoldDB" id="A0A9D7SUP5"/>
<name>A0A9D7SUP5_9BACT</name>
<protein>
    <submittedName>
        <fullName evidence="7">Polysaccharide biosynthesis C-terminal domain-containing protein</fullName>
    </submittedName>
</protein>
<evidence type="ECO:0000256" key="4">
    <source>
        <dbReference type="ARBA" id="ARBA00022989"/>
    </source>
</evidence>
<feature type="transmembrane region" description="Helical" evidence="6">
    <location>
        <begin position="334"/>
        <end position="353"/>
    </location>
</feature>
<evidence type="ECO:0000256" key="1">
    <source>
        <dbReference type="ARBA" id="ARBA00004651"/>
    </source>
</evidence>
<feature type="transmembrane region" description="Helical" evidence="6">
    <location>
        <begin position="150"/>
        <end position="171"/>
    </location>
</feature>
<keyword evidence="4 6" id="KW-1133">Transmembrane helix</keyword>
<sequence length="443" mass="50006">MSQLKRDTQMTLLSRIPVMLLSFLSVVLLTRLLGPEGNGVYTFTYASLNLLITIIGFQLDGSLTFFLSNKGYENNKVISTIGLLFLFTILLLVFTLFSIIYLIPGGQHLFIPDGQPVLFFFVFLVIAFILRSTSNLIQAALRGLFRFKAFNFYITIIQLLPVILYSIMLYLSLNGHVNYPMITYFKIILITESILLMIGIFVLWKTNEIKFSSDSVQYRKAIIQYSSKNLLGTVGHFLNKRLDVWFVEFYNGMALLGQYGLATQITNFISDALTPFNQVLLPYLSGSPGDQHKIMVGRIARLNFFIALIASSLIACLSWLFIPLLFGHKFDQAIPASQILAIGIIFISQRLVFTNYFKATDQIAYTIKASWGGVIITVLLDLLLIPRYGIIGASIASVLAYATTAIFLIYHVSKKIDLRLYDILFLKKSDITWLTSRKSEIGN</sequence>
<keyword evidence="5 6" id="KW-0472">Membrane</keyword>
<dbReference type="Pfam" id="PF01943">
    <property type="entry name" value="Polysacc_synt"/>
    <property type="match status" value="1"/>
</dbReference>
<organism evidence="7 8">
    <name type="scientific">Candidatus Opimibacter skivensis</name>
    <dbReference type="NCBI Taxonomy" id="2982028"/>
    <lineage>
        <taxon>Bacteria</taxon>
        <taxon>Pseudomonadati</taxon>
        <taxon>Bacteroidota</taxon>
        <taxon>Saprospiria</taxon>
        <taxon>Saprospirales</taxon>
        <taxon>Saprospiraceae</taxon>
        <taxon>Candidatus Opimibacter</taxon>
    </lineage>
</organism>
<gene>
    <name evidence="7" type="ORF">IPP15_07245</name>
</gene>
<feature type="transmembrane region" description="Helical" evidence="6">
    <location>
        <begin position="109"/>
        <end position="130"/>
    </location>
</feature>
<evidence type="ECO:0000256" key="2">
    <source>
        <dbReference type="ARBA" id="ARBA00022475"/>
    </source>
</evidence>
<comment type="caution">
    <text evidence="7">The sequence shown here is derived from an EMBL/GenBank/DDBJ whole genome shotgun (WGS) entry which is preliminary data.</text>
</comment>
<reference evidence="7 8" key="1">
    <citation type="submission" date="2020-10" db="EMBL/GenBank/DDBJ databases">
        <title>Connecting structure to function with the recovery of over 1000 high-quality activated sludge metagenome-assembled genomes encoding full-length rRNA genes using long-read sequencing.</title>
        <authorList>
            <person name="Singleton C.M."/>
            <person name="Petriglieri F."/>
            <person name="Kristensen J.M."/>
            <person name="Kirkegaard R.H."/>
            <person name="Michaelsen T.Y."/>
            <person name="Andersen M.H."/>
            <person name="Karst S.M."/>
            <person name="Dueholm M.S."/>
            <person name="Nielsen P.H."/>
            <person name="Albertsen M."/>
        </authorList>
    </citation>
    <scope>NUCLEOTIDE SEQUENCE [LARGE SCALE GENOMIC DNA]</scope>
    <source>
        <strain evidence="7">Ribe_18-Q3-R11-54_MAXAC.273</strain>
    </source>
</reference>
<feature type="transmembrane region" description="Helical" evidence="6">
    <location>
        <begin position="302"/>
        <end position="322"/>
    </location>
</feature>
<feature type="transmembrane region" description="Helical" evidence="6">
    <location>
        <begin position="183"/>
        <end position="204"/>
    </location>
</feature>
<evidence type="ECO:0000256" key="6">
    <source>
        <dbReference type="SAM" id="Phobius"/>
    </source>
</evidence>